<reference evidence="2 3" key="1">
    <citation type="journal article" date="2018" name="Front. Plant Sci.">
        <title>Red Clover (Trifolium pratense) and Zigzag Clover (T. medium) - A Picture of Genomic Similarities and Differences.</title>
        <authorList>
            <person name="Dluhosova J."/>
            <person name="Istvanek J."/>
            <person name="Nedelnik J."/>
            <person name="Repkova J."/>
        </authorList>
    </citation>
    <scope>NUCLEOTIDE SEQUENCE [LARGE SCALE GENOMIC DNA]</scope>
    <source>
        <strain evidence="3">cv. 10/8</strain>
        <tissue evidence="2">Leaf</tissue>
    </source>
</reference>
<evidence type="ECO:0000313" key="2">
    <source>
        <dbReference type="EMBL" id="MCI48334.1"/>
    </source>
</evidence>
<dbReference type="AlphaFoldDB" id="A0A392SJF5"/>
<evidence type="ECO:0000313" key="3">
    <source>
        <dbReference type="Proteomes" id="UP000265520"/>
    </source>
</evidence>
<dbReference type="EMBL" id="LXQA010385290">
    <property type="protein sequence ID" value="MCI48334.1"/>
    <property type="molecule type" value="Genomic_DNA"/>
</dbReference>
<comment type="caution">
    <text evidence="2">The sequence shown here is derived from an EMBL/GenBank/DDBJ whole genome shotgun (WGS) entry which is preliminary data.</text>
</comment>
<proteinExistence type="predicted"/>
<sequence length="49" mass="5287">MVVVVRRCCGGVSEYGVSDVLMLSVFGQVFWWLNAGIAIVALMVLVAPM</sequence>
<keyword evidence="1" id="KW-1133">Transmembrane helix</keyword>
<name>A0A392SJF5_9FABA</name>
<keyword evidence="1" id="KW-0472">Membrane</keyword>
<dbReference type="Proteomes" id="UP000265520">
    <property type="component" value="Unassembled WGS sequence"/>
</dbReference>
<accession>A0A392SJF5</accession>
<protein>
    <submittedName>
        <fullName evidence="2">Uncharacterized protein</fullName>
    </submittedName>
</protein>
<feature type="transmembrane region" description="Helical" evidence="1">
    <location>
        <begin position="29"/>
        <end position="47"/>
    </location>
</feature>
<evidence type="ECO:0000256" key="1">
    <source>
        <dbReference type="SAM" id="Phobius"/>
    </source>
</evidence>
<organism evidence="2 3">
    <name type="scientific">Trifolium medium</name>
    <dbReference type="NCBI Taxonomy" id="97028"/>
    <lineage>
        <taxon>Eukaryota</taxon>
        <taxon>Viridiplantae</taxon>
        <taxon>Streptophyta</taxon>
        <taxon>Embryophyta</taxon>
        <taxon>Tracheophyta</taxon>
        <taxon>Spermatophyta</taxon>
        <taxon>Magnoliopsida</taxon>
        <taxon>eudicotyledons</taxon>
        <taxon>Gunneridae</taxon>
        <taxon>Pentapetalae</taxon>
        <taxon>rosids</taxon>
        <taxon>fabids</taxon>
        <taxon>Fabales</taxon>
        <taxon>Fabaceae</taxon>
        <taxon>Papilionoideae</taxon>
        <taxon>50 kb inversion clade</taxon>
        <taxon>NPAAA clade</taxon>
        <taxon>Hologalegina</taxon>
        <taxon>IRL clade</taxon>
        <taxon>Trifolieae</taxon>
        <taxon>Trifolium</taxon>
    </lineage>
</organism>
<keyword evidence="1" id="KW-0812">Transmembrane</keyword>
<keyword evidence="3" id="KW-1185">Reference proteome</keyword>
<feature type="non-terminal residue" evidence="2">
    <location>
        <position position="49"/>
    </location>
</feature>